<dbReference type="RefSeq" id="XP_003571677.2">
    <property type="nucleotide sequence ID" value="XM_003571629.4"/>
</dbReference>
<dbReference type="EMBL" id="CM000882">
    <property type="protein sequence ID" value="KQJ96180.1"/>
    <property type="molecule type" value="Genomic_DNA"/>
</dbReference>
<keyword evidence="4" id="KW-1185">Reference proteome</keyword>
<evidence type="ECO:0000313" key="2">
    <source>
        <dbReference type="EMBL" id="KQJ96180.1"/>
    </source>
</evidence>
<feature type="compositionally biased region" description="Basic and acidic residues" evidence="1">
    <location>
        <begin position="524"/>
        <end position="535"/>
    </location>
</feature>
<accession>I1I329</accession>
<feature type="region of interest" description="Disordered" evidence="1">
    <location>
        <begin position="577"/>
        <end position="596"/>
    </location>
</feature>
<dbReference type="Gramene" id="KQJ96180">
    <property type="protein sequence ID" value="KQJ96180"/>
    <property type="gene ID" value="BRADI_3g21440v3"/>
</dbReference>
<dbReference type="eggNOG" id="ENOG502QR92">
    <property type="taxonomic scope" value="Eukaryota"/>
</dbReference>
<dbReference type="STRING" id="15368.I1I329"/>
<evidence type="ECO:0000313" key="4">
    <source>
        <dbReference type="Proteomes" id="UP000008810"/>
    </source>
</evidence>
<feature type="compositionally biased region" description="Basic and acidic residues" evidence="1">
    <location>
        <begin position="494"/>
        <end position="517"/>
    </location>
</feature>
<evidence type="ECO:0000256" key="1">
    <source>
        <dbReference type="SAM" id="MobiDB-lite"/>
    </source>
</evidence>
<sequence length="1193" mass="133951">MPGMVADAPPSSCPAPSSSSSAIWSRRRDEITFDRLRKFWNALSPQGRHALLRIDKQTLIEHARKNLYCSRCNGLLLESFTQIVIYGKSLHQESSGEPRVLEIEPHDVQDPSVHPWGGLSTTKDGILTLLDCFINAKSLHVLQNVFDNARAREREREMLYPDACGGEGRGWISPAIANYGRGHGTRDTCALHTARLSCDTLVDFWSALGDEARSSLLRMKEEDFIERLMHRFDSKRFCRDCRKNVIREFKELKELKRLRREPRCTSWFCVADTAFHCEVFEDAVLVDWHQDFLEQDGAYHHFELGVGTDEGKADILEFEDVGMNGQVHKKGLDLDQYEDYFVTLRAWRLDGRCTEFCVKAHALKGQSCVHRRLIVGDGFVTITKGESVRSFFEYAEEAEEEDEDDAMDRDGNDPDSDGAHPQKHAKSPELAREFLLDAATVIFKEQVEKAFREGTARQNAHSVFVSLALKLLEERIHVACKEIITLEKQTKLLEEEEKEKREEEERRERRRAKEREKKLRRKERLKEKGRDKEEMPVQSKSSGDVTPGHCQSPDILDSRYSASDEEGNVVVAEQFSRDTSADQSLSTEADEQSNEQCSTTAEFVPADCSDSFICEQSKSRRKPRFTRDSPQEKATSCWYEDRRDDSEDIGDIHCQSRERTRNTSRGCNSAFSINSRTRDRYEYNPCSCGHQEDYRYFPSARSSRDVKMPRKTLVEKPRLQYRRCYPVDSFVVPKGSRVGIIPNKNTGPKQVWEPMDARKKASLGNAHDAFETVDNTGRSDQVGCSKDINECEKLGTGGEPLAEVCSDRSEEACKSDTDQPGDREDKTQAACNDEPAVVNKPDSCLKKGASQMAKLTTSDSSSCLSEGDRDSSMSSMTSLSAQNAESSSSTSDSEESSERNNSSPGDPPAKNASRSLLEMCAGNGFREYQPKSMHPPGSNQFGLGMAPFQDHVLHHHKVQTPPYSSTFVGFHSHHLSVPTSGYLPYPQPGTFYPSPVGYSVTGNQCVDFPMQYSNNIHPYSGPPEFRYIPAPPINKTMLTFSAMPPTPLCINGRPMVMNPDMQHHHTLPPESELVVAQNGCHTLPPESELVVVQNGCHTLPPESELVVAQNGCSENNFKPPDDSTPFSLFQFNLPIAPPASAPSKDVQPDGGAMAAMTKPPMAQNQPCSREETDVKEYNLFSGCERTISISSFM</sequence>
<evidence type="ECO:0000313" key="3">
    <source>
        <dbReference type="EnsemblPlants" id="KQJ96180"/>
    </source>
</evidence>
<dbReference type="PANTHER" id="PTHR16897:SF20">
    <property type="entry name" value="C2H2-TYPE DOMAIN-CONTAINING PROTEIN"/>
    <property type="match status" value="1"/>
</dbReference>
<feature type="compositionally biased region" description="Low complexity" evidence="1">
    <location>
        <begin position="872"/>
        <end position="891"/>
    </location>
</feature>
<organism evidence="2">
    <name type="scientific">Brachypodium distachyon</name>
    <name type="common">Purple false brome</name>
    <name type="synonym">Trachynia distachya</name>
    <dbReference type="NCBI Taxonomy" id="15368"/>
    <lineage>
        <taxon>Eukaryota</taxon>
        <taxon>Viridiplantae</taxon>
        <taxon>Streptophyta</taxon>
        <taxon>Embryophyta</taxon>
        <taxon>Tracheophyta</taxon>
        <taxon>Spermatophyta</taxon>
        <taxon>Magnoliopsida</taxon>
        <taxon>Liliopsida</taxon>
        <taxon>Poales</taxon>
        <taxon>Poaceae</taxon>
        <taxon>BOP clade</taxon>
        <taxon>Pooideae</taxon>
        <taxon>Stipodae</taxon>
        <taxon>Brachypodieae</taxon>
        <taxon>Brachypodium</taxon>
    </lineage>
</organism>
<name>I1I329_BRADI</name>
<feature type="compositionally biased region" description="Basic and acidic residues" evidence="1">
    <location>
        <begin position="812"/>
        <end position="827"/>
    </location>
</feature>
<protein>
    <submittedName>
        <fullName evidence="2 3">Uncharacterized protein</fullName>
    </submittedName>
</protein>
<reference evidence="2 3" key="1">
    <citation type="journal article" date="2010" name="Nature">
        <title>Genome sequencing and analysis of the model grass Brachypodium distachyon.</title>
        <authorList>
            <consortium name="International Brachypodium Initiative"/>
        </authorList>
    </citation>
    <scope>NUCLEOTIDE SEQUENCE [LARGE SCALE GENOMIC DNA]</scope>
    <source>
        <strain evidence="2 3">Bd21</strain>
    </source>
</reference>
<dbReference type="Proteomes" id="UP000008810">
    <property type="component" value="Chromosome 3"/>
</dbReference>
<feature type="compositionally biased region" description="Basic and acidic residues" evidence="1">
    <location>
        <begin position="408"/>
        <end position="427"/>
    </location>
</feature>
<dbReference type="AlphaFoldDB" id="I1I329"/>
<proteinExistence type="predicted"/>
<feature type="compositionally biased region" description="Polar residues" evidence="1">
    <location>
        <begin position="853"/>
        <end position="864"/>
    </location>
</feature>
<dbReference type="OMA" id="RYEYNAC"/>
<feature type="region of interest" description="Disordered" evidence="1">
    <location>
        <begin position="494"/>
        <end position="566"/>
    </location>
</feature>
<feature type="region of interest" description="Disordered" evidence="1">
    <location>
        <begin position="1140"/>
        <end position="1171"/>
    </location>
</feature>
<dbReference type="PANTHER" id="PTHR16897">
    <property type="entry name" value="OS10G0105400 PROTEIN"/>
    <property type="match status" value="1"/>
</dbReference>
<feature type="region of interest" description="Disordered" evidence="1">
    <location>
        <begin position="1"/>
        <end position="21"/>
    </location>
</feature>
<dbReference type="FunCoup" id="I1I329">
    <property type="interactions" value="1602"/>
</dbReference>
<reference evidence="3" key="3">
    <citation type="submission" date="2018-08" db="UniProtKB">
        <authorList>
            <consortium name="EnsemblPlants"/>
        </authorList>
    </citation>
    <scope>IDENTIFICATION</scope>
    <source>
        <strain evidence="3">cv. Bd21</strain>
    </source>
</reference>
<dbReference type="OrthoDB" id="567691at2759"/>
<feature type="region of interest" description="Disordered" evidence="1">
    <location>
        <begin position="399"/>
        <end position="427"/>
    </location>
</feature>
<dbReference type="HOGENOM" id="CLU_009751_0_0_1"/>
<dbReference type="EnsemblPlants" id="KQJ96180">
    <property type="protein sequence ID" value="KQJ96180"/>
    <property type="gene ID" value="BRADI_3g21440v3"/>
</dbReference>
<gene>
    <name evidence="3" type="primary">LOC100845501</name>
    <name evidence="2" type="ORF">BRADI_3g21440v3</name>
</gene>
<dbReference type="KEGG" id="bdi:100845501"/>
<reference evidence="2" key="2">
    <citation type="submission" date="2017-06" db="EMBL/GenBank/DDBJ databases">
        <title>WGS assembly of Brachypodium distachyon.</title>
        <authorList>
            <consortium name="The International Brachypodium Initiative"/>
            <person name="Lucas S."/>
            <person name="Harmon-Smith M."/>
            <person name="Lail K."/>
            <person name="Tice H."/>
            <person name="Grimwood J."/>
            <person name="Bruce D."/>
            <person name="Barry K."/>
            <person name="Shu S."/>
            <person name="Lindquist E."/>
            <person name="Wang M."/>
            <person name="Pitluck S."/>
            <person name="Vogel J.P."/>
            <person name="Garvin D.F."/>
            <person name="Mockler T.C."/>
            <person name="Schmutz J."/>
            <person name="Rokhsar D."/>
            <person name="Bevan M.W."/>
        </authorList>
    </citation>
    <scope>NUCLEOTIDE SEQUENCE</scope>
    <source>
        <strain evidence="2">Bd21</strain>
    </source>
</reference>
<feature type="region of interest" description="Disordered" evidence="1">
    <location>
        <begin position="812"/>
        <end position="912"/>
    </location>
</feature>
<dbReference type="GeneID" id="100845501"/>